<dbReference type="Pfam" id="PF00582">
    <property type="entry name" value="Usp"/>
    <property type="match status" value="1"/>
</dbReference>
<gene>
    <name evidence="3" type="ORF">SAMN04487947_3223</name>
</gene>
<evidence type="ECO:0000256" key="1">
    <source>
        <dbReference type="ARBA" id="ARBA00008791"/>
    </source>
</evidence>
<organism evidence="3 4">
    <name type="scientific">Halogeometricum rufum</name>
    <dbReference type="NCBI Taxonomy" id="553469"/>
    <lineage>
        <taxon>Archaea</taxon>
        <taxon>Methanobacteriati</taxon>
        <taxon>Methanobacteriota</taxon>
        <taxon>Stenosarchaea group</taxon>
        <taxon>Halobacteria</taxon>
        <taxon>Halobacteriales</taxon>
        <taxon>Haloferacaceae</taxon>
        <taxon>Halogeometricum</taxon>
    </lineage>
</organism>
<dbReference type="SUPFAM" id="SSF52402">
    <property type="entry name" value="Adenine nucleotide alpha hydrolases-like"/>
    <property type="match status" value="1"/>
</dbReference>
<feature type="domain" description="UspA" evidence="2">
    <location>
        <begin position="4"/>
        <end position="142"/>
    </location>
</feature>
<dbReference type="PANTHER" id="PTHR46268:SF24">
    <property type="entry name" value="UNIVERSAL STRESS PROTEIN"/>
    <property type="match status" value="1"/>
</dbReference>
<dbReference type="RefSeq" id="WP_089809487.1">
    <property type="nucleotide sequence ID" value="NZ_FOYT01000003.1"/>
</dbReference>
<dbReference type="AlphaFoldDB" id="A0A1I6IGY7"/>
<dbReference type="Proteomes" id="UP000198531">
    <property type="component" value="Unassembled WGS sequence"/>
</dbReference>
<evidence type="ECO:0000259" key="2">
    <source>
        <dbReference type="Pfam" id="PF00582"/>
    </source>
</evidence>
<dbReference type="CDD" id="cd00293">
    <property type="entry name" value="USP-like"/>
    <property type="match status" value="1"/>
</dbReference>
<keyword evidence="4" id="KW-1185">Reference proteome</keyword>
<sequence length="142" mass="15197">MPEIDRLLVAFDGTPLARKALEHALETYPGAEITALHVVDYVEESYGAEALIGSEELRKRANDRSASLLASAKETAADRGREISTATRVGKPARQIVAYAEEHGVDTIVIGSHGRSLVARAILGSVAETVVRRAPTPVVVVR</sequence>
<accession>A0A1I6IGY7</accession>
<protein>
    <submittedName>
        <fullName evidence="3">Nucleotide-binding universal stress protein, UspA family</fullName>
    </submittedName>
</protein>
<dbReference type="InterPro" id="IPR006016">
    <property type="entry name" value="UspA"/>
</dbReference>
<proteinExistence type="inferred from homology"/>
<name>A0A1I6IGY7_9EURY</name>
<dbReference type="InterPro" id="IPR014729">
    <property type="entry name" value="Rossmann-like_a/b/a_fold"/>
</dbReference>
<comment type="similarity">
    <text evidence="1">Belongs to the universal stress protein A family.</text>
</comment>
<dbReference type="OrthoDB" id="105697at2157"/>
<dbReference type="Gene3D" id="3.40.50.620">
    <property type="entry name" value="HUPs"/>
    <property type="match status" value="1"/>
</dbReference>
<dbReference type="PANTHER" id="PTHR46268">
    <property type="entry name" value="STRESS RESPONSE PROTEIN NHAX"/>
    <property type="match status" value="1"/>
</dbReference>
<evidence type="ECO:0000313" key="3">
    <source>
        <dbReference type="EMBL" id="SFR65909.1"/>
    </source>
</evidence>
<evidence type="ECO:0000313" key="4">
    <source>
        <dbReference type="Proteomes" id="UP000198531"/>
    </source>
</evidence>
<reference evidence="4" key="1">
    <citation type="submission" date="2016-10" db="EMBL/GenBank/DDBJ databases">
        <authorList>
            <person name="Varghese N."/>
            <person name="Submissions S."/>
        </authorList>
    </citation>
    <scope>NUCLEOTIDE SEQUENCE [LARGE SCALE GENOMIC DNA]</scope>
    <source>
        <strain evidence="4">CGMCC 1.7736</strain>
    </source>
</reference>
<dbReference type="EMBL" id="FOYT01000003">
    <property type="protein sequence ID" value="SFR65909.1"/>
    <property type="molecule type" value="Genomic_DNA"/>
</dbReference>
<dbReference type="InterPro" id="IPR006015">
    <property type="entry name" value="Universal_stress_UspA"/>
</dbReference>
<dbReference type="PRINTS" id="PR01438">
    <property type="entry name" value="UNVRSLSTRESS"/>
</dbReference>